<dbReference type="SUPFAM" id="SSF52266">
    <property type="entry name" value="SGNH hydrolase"/>
    <property type="match status" value="1"/>
</dbReference>
<dbReference type="GeneID" id="29109010"/>
<protein>
    <recommendedName>
        <fullName evidence="3">SGNH hydrolase-type esterase domain-containing protein</fullName>
    </recommendedName>
</protein>
<dbReference type="OMA" id="MYIHMGS"/>
<proteinExistence type="predicted"/>
<dbReference type="Gene3D" id="3.40.50.1110">
    <property type="entry name" value="SGNH hydrolase"/>
    <property type="match status" value="1"/>
</dbReference>
<dbReference type="Proteomes" id="UP000077248">
    <property type="component" value="Unassembled WGS sequence"/>
</dbReference>
<dbReference type="RefSeq" id="XP_018388446.1">
    <property type="nucleotide sequence ID" value="XM_018523416.1"/>
</dbReference>
<keyword evidence="2" id="KW-1185">Reference proteome</keyword>
<evidence type="ECO:0000313" key="1">
    <source>
        <dbReference type="EMBL" id="OAG23025.1"/>
    </source>
</evidence>
<name>A0A177DTE4_ALTAL</name>
<dbReference type="KEGG" id="aalt:CC77DRAFT_1006445"/>
<gene>
    <name evidence="1" type="ORF">CC77DRAFT_1006445</name>
</gene>
<reference evidence="1 2" key="1">
    <citation type="submission" date="2016-05" db="EMBL/GenBank/DDBJ databases">
        <title>Comparative analysis of secretome profiles of manganese(II)-oxidizing ascomycete fungi.</title>
        <authorList>
            <consortium name="DOE Joint Genome Institute"/>
            <person name="Zeiner C.A."/>
            <person name="Purvine S.O."/>
            <person name="Zink E.M."/>
            <person name="Wu S."/>
            <person name="Pasa-Tolic L."/>
            <person name="Chaput D.L."/>
            <person name="Haridas S."/>
            <person name="Grigoriev I.V."/>
            <person name="Santelli C.M."/>
            <person name="Hansel C.M."/>
        </authorList>
    </citation>
    <scope>NUCLEOTIDE SEQUENCE [LARGE SCALE GENOMIC DNA]</scope>
    <source>
        <strain evidence="1 2">SRC1lrK2f</strain>
    </source>
</reference>
<evidence type="ECO:0008006" key="3">
    <source>
        <dbReference type="Google" id="ProtNLM"/>
    </source>
</evidence>
<dbReference type="STRING" id="5599.A0A177DTE4"/>
<dbReference type="AlphaFoldDB" id="A0A177DTE4"/>
<dbReference type="VEuPathDB" id="FungiDB:CC77DRAFT_1006445"/>
<sequence length="301" mass="34302">MNTTSEHSAAAFSKVADQETKDLRLYNDDFLNRLQALAKFKDRAHKTHQQVHVPELNRRLQLDLHLPLPDEDASPLSPDALSRNLSNTCPINVIYLGNSMLERFKTTGANTNIGKLGNMGVAWNAGVGGDKNENVAYRLNEGLYDMLRNAKKERCNIRVWILTSGTNNLHAKRPFRKQDVESWRVLVETCLRIAPESMVLACDMTYRKDVADVFVDESNRMLKEVVEEINEILQKDMEKEDDSQGGKCQGDRVKWIDSRHVISKDMLVDHVHLNEEGYRTWDAALWPLVAEVLGIQSKESE</sequence>
<organism evidence="1 2">
    <name type="scientific">Alternaria alternata</name>
    <name type="common">Alternaria rot fungus</name>
    <name type="synonym">Torula alternata</name>
    <dbReference type="NCBI Taxonomy" id="5599"/>
    <lineage>
        <taxon>Eukaryota</taxon>
        <taxon>Fungi</taxon>
        <taxon>Dikarya</taxon>
        <taxon>Ascomycota</taxon>
        <taxon>Pezizomycotina</taxon>
        <taxon>Dothideomycetes</taxon>
        <taxon>Pleosporomycetidae</taxon>
        <taxon>Pleosporales</taxon>
        <taxon>Pleosporineae</taxon>
        <taxon>Pleosporaceae</taxon>
        <taxon>Alternaria</taxon>
        <taxon>Alternaria sect. Alternaria</taxon>
        <taxon>Alternaria alternata complex</taxon>
    </lineage>
</organism>
<dbReference type="EMBL" id="KV441473">
    <property type="protein sequence ID" value="OAG23025.1"/>
    <property type="molecule type" value="Genomic_DNA"/>
</dbReference>
<dbReference type="InterPro" id="IPR036514">
    <property type="entry name" value="SGNH_hydro_sf"/>
</dbReference>
<evidence type="ECO:0000313" key="2">
    <source>
        <dbReference type="Proteomes" id="UP000077248"/>
    </source>
</evidence>
<accession>A0A177DTE4</accession>